<reference evidence="5" key="1">
    <citation type="submission" date="2019-02" db="EMBL/GenBank/DDBJ databases">
        <authorList>
            <person name="Li S.-H."/>
        </authorList>
    </citation>
    <scope>NUCLEOTIDE SEQUENCE</scope>
    <source>
        <strain evidence="5">IMCC14734</strain>
    </source>
</reference>
<dbReference type="SUPFAM" id="SSF51621">
    <property type="entry name" value="Phosphoenolpyruvate/pyruvate domain"/>
    <property type="match status" value="1"/>
</dbReference>
<dbReference type="EMBL" id="SHNN01000003">
    <property type="protein sequence ID" value="MCX2982595.1"/>
    <property type="molecule type" value="Genomic_DNA"/>
</dbReference>
<evidence type="ECO:0000313" key="5">
    <source>
        <dbReference type="EMBL" id="MCX2982595.1"/>
    </source>
</evidence>
<dbReference type="PIRSF" id="PIRSF015582">
    <property type="entry name" value="Cit_lyase_B"/>
    <property type="match status" value="1"/>
</dbReference>
<keyword evidence="6" id="KW-1185">Reference proteome</keyword>
<evidence type="ECO:0000256" key="2">
    <source>
        <dbReference type="ARBA" id="ARBA00022723"/>
    </source>
</evidence>
<dbReference type="PANTHER" id="PTHR32308:SF10">
    <property type="entry name" value="CITRATE LYASE SUBUNIT BETA"/>
    <property type="match status" value="1"/>
</dbReference>
<keyword evidence="5" id="KW-0456">Lyase</keyword>
<evidence type="ECO:0000256" key="1">
    <source>
        <dbReference type="ARBA" id="ARBA00001946"/>
    </source>
</evidence>
<organism evidence="5 6">
    <name type="scientific">Candidatus Litorirhabdus singularis</name>
    <dbReference type="NCBI Taxonomy" id="2518993"/>
    <lineage>
        <taxon>Bacteria</taxon>
        <taxon>Pseudomonadati</taxon>
        <taxon>Pseudomonadota</taxon>
        <taxon>Gammaproteobacteria</taxon>
        <taxon>Cellvibrionales</taxon>
        <taxon>Halieaceae</taxon>
        <taxon>Candidatus Litorirhabdus</taxon>
    </lineage>
</organism>
<dbReference type="InterPro" id="IPR005000">
    <property type="entry name" value="Aldolase/citrate-lyase_domain"/>
</dbReference>
<keyword evidence="3" id="KW-0460">Magnesium</keyword>
<protein>
    <submittedName>
        <fullName evidence="5">CoA ester lyase</fullName>
    </submittedName>
</protein>
<name>A0ABT3TLF7_9GAMM</name>
<sequence>MPASNQRAMDKARQLDCDAVIFDLEDAVSPDAKEQARQQVLEQLQAGGYGARKVVVRANSIDSPWGEADLQALATSGVKTICLPKIDSAEQLQRCSKLLESSGAPAEVTLWGMIETPRGVANVEAIASSGGRLEALLMGTTDLANELRVPVRPDRLGLQYALSRCVNAARMGGIVILDSVFLDITSEEGFRADCVQGHALGFDGKTLIHPSQVATANEVYGLDEEQVEHARQIISVWQAARDEGKGVAVLNGKLVETMHVDDAHRLLALWESQQRLEVVSG</sequence>
<proteinExistence type="predicted"/>
<evidence type="ECO:0000259" key="4">
    <source>
        <dbReference type="Pfam" id="PF03328"/>
    </source>
</evidence>
<evidence type="ECO:0000256" key="3">
    <source>
        <dbReference type="ARBA" id="ARBA00022842"/>
    </source>
</evidence>
<dbReference type="InterPro" id="IPR011206">
    <property type="entry name" value="Citrate_lyase_beta/mcl1/mcl2"/>
</dbReference>
<accession>A0ABT3TLF7</accession>
<dbReference type="GO" id="GO:0016829">
    <property type="term" value="F:lyase activity"/>
    <property type="evidence" value="ECO:0007669"/>
    <property type="project" value="UniProtKB-KW"/>
</dbReference>
<dbReference type="Gene3D" id="3.20.20.60">
    <property type="entry name" value="Phosphoenolpyruvate-binding domains"/>
    <property type="match status" value="1"/>
</dbReference>
<keyword evidence="2" id="KW-0479">Metal-binding</keyword>
<dbReference type="Pfam" id="PF03328">
    <property type="entry name" value="HpcH_HpaI"/>
    <property type="match status" value="1"/>
</dbReference>
<dbReference type="PANTHER" id="PTHR32308">
    <property type="entry name" value="LYASE BETA SUBUNIT, PUTATIVE (AFU_ORTHOLOGUE AFUA_4G13030)-RELATED"/>
    <property type="match status" value="1"/>
</dbReference>
<gene>
    <name evidence="5" type="ORF">EYC98_17160</name>
</gene>
<dbReference type="InterPro" id="IPR015813">
    <property type="entry name" value="Pyrv/PenolPyrv_kinase-like_dom"/>
</dbReference>
<dbReference type="InterPro" id="IPR040442">
    <property type="entry name" value="Pyrv_kinase-like_dom_sf"/>
</dbReference>
<dbReference type="Proteomes" id="UP001143362">
    <property type="component" value="Unassembled WGS sequence"/>
</dbReference>
<comment type="caution">
    <text evidence="5">The sequence shown here is derived from an EMBL/GenBank/DDBJ whole genome shotgun (WGS) entry which is preliminary data.</text>
</comment>
<feature type="domain" description="HpcH/HpaI aldolase/citrate lyase" evidence="4">
    <location>
        <begin position="2"/>
        <end position="210"/>
    </location>
</feature>
<evidence type="ECO:0000313" key="6">
    <source>
        <dbReference type="Proteomes" id="UP001143362"/>
    </source>
</evidence>
<comment type="cofactor">
    <cofactor evidence="1">
        <name>Mg(2+)</name>
        <dbReference type="ChEBI" id="CHEBI:18420"/>
    </cofactor>
</comment>